<keyword evidence="4" id="KW-0274">FAD</keyword>
<dbReference type="Pfam" id="PF07992">
    <property type="entry name" value="Pyr_redox_2"/>
    <property type="match status" value="1"/>
</dbReference>
<organism evidence="8 9">
    <name type="scientific">Gracilimonas sediminicola</name>
    <dbReference type="NCBI Taxonomy" id="2952158"/>
    <lineage>
        <taxon>Bacteria</taxon>
        <taxon>Pseudomonadati</taxon>
        <taxon>Balneolota</taxon>
        <taxon>Balneolia</taxon>
        <taxon>Balneolales</taxon>
        <taxon>Balneolaceae</taxon>
        <taxon>Gracilimonas</taxon>
    </lineage>
</organism>
<dbReference type="SUPFAM" id="SSF55424">
    <property type="entry name" value="FAD/NAD-linked reductases, dimerisation (C-terminal) domain"/>
    <property type="match status" value="1"/>
</dbReference>
<dbReference type="Gene3D" id="3.30.390.30">
    <property type="match status" value="1"/>
</dbReference>
<dbReference type="InterPro" id="IPR004099">
    <property type="entry name" value="Pyr_nucl-diS_OxRdtase_dimer"/>
</dbReference>
<evidence type="ECO:0000259" key="7">
    <source>
        <dbReference type="Pfam" id="PF07992"/>
    </source>
</evidence>
<evidence type="ECO:0000259" key="6">
    <source>
        <dbReference type="Pfam" id="PF02852"/>
    </source>
</evidence>
<dbReference type="SUPFAM" id="SSF51905">
    <property type="entry name" value="FAD/NAD(P)-binding domain"/>
    <property type="match status" value="1"/>
</dbReference>
<evidence type="ECO:0000256" key="5">
    <source>
        <dbReference type="ARBA" id="ARBA00023002"/>
    </source>
</evidence>
<comment type="caution">
    <text evidence="8">The sequence shown here is derived from an EMBL/GenBank/DDBJ whole genome shotgun (WGS) entry which is preliminary data.</text>
</comment>
<dbReference type="Gene3D" id="3.50.50.60">
    <property type="entry name" value="FAD/NAD(P)-binding domain"/>
    <property type="match status" value="1"/>
</dbReference>
<protein>
    <submittedName>
        <fullName evidence="8">FAD-dependent oxidoreductase</fullName>
    </submittedName>
</protein>
<dbReference type="InterPro" id="IPR023753">
    <property type="entry name" value="FAD/NAD-binding_dom"/>
</dbReference>
<dbReference type="PANTHER" id="PTHR43014">
    <property type="entry name" value="MERCURIC REDUCTASE"/>
    <property type="match status" value="1"/>
</dbReference>
<dbReference type="InterPro" id="IPR016156">
    <property type="entry name" value="FAD/NAD-linked_Rdtase_dimer_sf"/>
</dbReference>
<dbReference type="PANTHER" id="PTHR43014:SF4">
    <property type="entry name" value="PYRIDINE NUCLEOTIDE-DISULFIDE OXIDOREDUCTASE RCLA-RELATED"/>
    <property type="match status" value="1"/>
</dbReference>
<evidence type="ECO:0000313" key="8">
    <source>
        <dbReference type="EMBL" id="MCP9292488.1"/>
    </source>
</evidence>
<dbReference type="EMBL" id="JANDBC010000003">
    <property type="protein sequence ID" value="MCP9292488.1"/>
    <property type="molecule type" value="Genomic_DNA"/>
</dbReference>
<evidence type="ECO:0000256" key="2">
    <source>
        <dbReference type="ARBA" id="ARBA00007532"/>
    </source>
</evidence>
<comment type="cofactor">
    <cofactor evidence="1">
        <name>FAD</name>
        <dbReference type="ChEBI" id="CHEBI:57692"/>
    </cofactor>
</comment>
<evidence type="ECO:0000256" key="4">
    <source>
        <dbReference type="ARBA" id="ARBA00022827"/>
    </source>
</evidence>
<keyword evidence="9" id="KW-1185">Reference proteome</keyword>
<comment type="similarity">
    <text evidence="2">Belongs to the class-I pyridine nucleotide-disulfide oxidoreductase family.</text>
</comment>
<keyword evidence="3" id="KW-0285">Flavoprotein</keyword>
<feature type="domain" description="FAD/NAD(P)-binding" evidence="7">
    <location>
        <begin position="1"/>
        <end position="65"/>
    </location>
</feature>
<name>A0A9X2L6I4_9BACT</name>
<dbReference type="PRINTS" id="PR00411">
    <property type="entry name" value="PNDRDTASEI"/>
</dbReference>
<dbReference type="GO" id="GO:0003955">
    <property type="term" value="F:NAD(P)H dehydrogenase (quinone) activity"/>
    <property type="evidence" value="ECO:0007669"/>
    <property type="project" value="TreeGrafter"/>
</dbReference>
<keyword evidence="5" id="KW-0560">Oxidoreductase</keyword>
<dbReference type="Pfam" id="PF02852">
    <property type="entry name" value="Pyr_redox_dim"/>
    <property type="match status" value="1"/>
</dbReference>
<dbReference type="RefSeq" id="WP_255135377.1">
    <property type="nucleotide sequence ID" value="NZ_JANDBC010000003.1"/>
</dbReference>
<dbReference type="GO" id="GO:0050660">
    <property type="term" value="F:flavin adenine dinucleotide binding"/>
    <property type="evidence" value="ECO:0007669"/>
    <property type="project" value="TreeGrafter"/>
</dbReference>
<evidence type="ECO:0000313" key="9">
    <source>
        <dbReference type="Proteomes" id="UP001139125"/>
    </source>
</evidence>
<dbReference type="Proteomes" id="UP001139125">
    <property type="component" value="Unassembled WGS sequence"/>
</dbReference>
<feature type="non-terminal residue" evidence="8">
    <location>
        <position position="1"/>
    </location>
</feature>
<proteinExistence type="inferred from homology"/>
<accession>A0A9X2L6I4</accession>
<dbReference type="PRINTS" id="PR00368">
    <property type="entry name" value="FADPNR"/>
</dbReference>
<reference evidence="8" key="1">
    <citation type="submission" date="2022-06" db="EMBL/GenBank/DDBJ databases">
        <title>Gracilimonas sp. CAU 1638 isolated from sea sediment.</title>
        <authorList>
            <person name="Kim W."/>
        </authorList>
    </citation>
    <scope>NUCLEOTIDE SEQUENCE</scope>
    <source>
        <strain evidence="8">CAU 1638</strain>
    </source>
</reference>
<dbReference type="AlphaFoldDB" id="A0A9X2L6I4"/>
<feature type="domain" description="Pyridine nucleotide-disulphide oxidoreductase dimerisation" evidence="6">
    <location>
        <begin position="86"/>
        <end position="193"/>
    </location>
</feature>
<dbReference type="FunFam" id="3.30.390.30:FF:000001">
    <property type="entry name" value="Dihydrolipoyl dehydrogenase"/>
    <property type="match status" value="1"/>
</dbReference>
<sequence>ADQILVATGRQGNTENLNLKSNGIDTKGRNYIPVDETMRTKTSNIFAAGDVLGERQFVYTAAYEGKIAAENAMRDSHGKADFSVLPWVIFTDPQVAGVGMDEQQAEEAGLNYQATKLTLDNVPRSIAARDTRGFIKLIRNKDNDHLIGARILAPEGSELLMELALAIRHGITIQSLKSEFHPYLTLSEGIKLAALTFDKDVKKLSCCAV</sequence>
<evidence type="ECO:0000256" key="3">
    <source>
        <dbReference type="ARBA" id="ARBA00022630"/>
    </source>
</evidence>
<gene>
    <name evidence="8" type="ORF">NM125_12950</name>
</gene>
<evidence type="ECO:0000256" key="1">
    <source>
        <dbReference type="ARBA" id="ARBA00001974"/>
    </source>
</evidence>
<dbReference type="InterPro" id="IPR036188">
    <property type="entry name" value="FAD/NAD-bd_sf"/>
</dbReference>